<dbReference type="EMBL" id="MT143604">
    <property type="protein sequence ID" value="QJA98725.1"/>
    <property type="molecule type" value="Genomic_DNA"/>
</dbReference>
<evidence type="ECO:0000259" key="1">
    <source>
        <dbReference type="SMART" id="SM00382"/>
    </source>
</evidence>
<dbReference type="Pfam" id="PF13479">
    <property type="entry name" value="AAA_24"/>
    <property type="match status" value="1"/>
</dbReference>
<dbReference type="SMART" id="SM00382">
    <property type="entry name" value="AAA"/>
    <property type="match status" value="1"/>
</dbReference>
<sequence>MEFQKAIRKQVKARVAIAGPAGAGKTYTALIAATVLGGRIALIDTERQSARLYADMFEFDVLELDTFAPALYEEAIRVAEAAGYNTVIIDSLSHAWEGEGGALDQKGRLEDQRGYNSWTAWRKITPVHNALVDTMLRCNMHLIATLRSKMEYEQVTENGKTTVQKIGMAPIQRQGMEYEFTLFCDMDVNHSISISKTRSKIMTDAAAHLPGATFWQPFVQWLDSGTAYEPTTPRHTLIDDTPEYTTAKRQNGDRPLEPLELRSKLLGFSNRYAAEQDGDAPTDKVQQQMIAACLDKVCGEQARRYVFTEDVFGWRSTKDMKLCQFHAFNKWLGLEKTGDFEVDDTDAKLCRDEANRLVNSIVTAVGTLPGMEENHG</sequence>
<gene>
    <name evidence="2" type="ORF">MM171A01623_0001</name>
</gene>
<feature type="domain" description="AAA+ ATPase" evidence="1">
    <location>
        <begin position="11"/>
        <end position="156"/>
    </location>
</feature>
<dbReference type="Gene3D" id="3.40.50.300">
    <property type="entry name" value="P-loop containing nucleotide triphosphate hydrolases"/>
    <property type="match status" value="1"/>
</dbReference>
<dbReference type="InterPro" id="IPR003593">
    <property type="entry name" value="AAA+_ATPase"/>
</dbReference>
<organism evidence="2">
    <name type="scientific">viral metagenome</name>
    <dbReference type="NCBI Taxonomy" id="1070528"/>
    <lineage>
        <taxon>unclassified sequences</taxon>
        <taxon>metagenomes</taxon>
        <taxon>organismal metagenomes</taxon>
    </lineage>
</organism>
<protein>
    <submittedName>
        <fullName evidence="2">Putative ATPase domain containing protein</fullName>
    </submittedName>
</protein>
<evidence type="ECO:0000313" key="2">
    <source>
        <dbReference type="EMBL" id="QJA98725.1"/>
    </source>
</evidence>
<name>A0A6M3M0Y2_9ZZZZ</name>
<reference evidence="2" key="1">
    <citation type="submission" date="2020-03" db="EMBL/GenBank/DDBJ databases">
        <title>The deep terrestrial virosphere.</title>
        <authorList>
            <person name="Holmfeldt K."/>
            <person name="Nilsson E."/>
            <person name="Simone D."/>
            <person name="Lopez-Fernandez M."/>
            <person name="Wu X."/>
            <person name="de Brujin I."/>
            <person name="Lundin D."/>
            <person name="Andersson A."/>
            <person name="Bertilsson S."/>
            <person name="Dopson M."/>
        </authorList>
    </citation>
    <scope>NUCLEOTIDE SEQUENCE</scope>
    <source>
        <strain evidence="2">MM171A01623</strain>
    </source>
</reference>
<dbReference type="InterPro" id="IPR027417">
    <property type="entry name" value="P-loop_NTPase"/>
</dbReference>
<dbReference type="AlphaFoldDB" id="A0A6M3M0Y2"/>
<dbReference type="SUPFAM" id="SSF52540">
    <property type="entry name" value="P-loop containing nucleoside triphosphate hydrolases"/>
    <property type="match status" value="1"/>
</dbReference>
<accession>A0A6M3M0Y2</accession>
<proteinExistence type="predicted"/>